<name>A0ABT6CN18_9SPHN</name>
<evidence type="ECO:0000256" key="2">
    <source>
        <dbReference type="ARBA" id="ARBA00023002"/>
    </source>
</evidence>
<comment type="similarity">
    <text evidence="1 3">Belongs to the short-chain dehydrogenases/reductases (SDR) family.</text>
</comment>
<evidence type="ECO:0000313" key="4">
    <source>
        <dbReference type="EMBL" id="MDF8335316.1"/>
    </source>
</evidence>
<protein>
    <submittedName>
        <fullName evidence="4">SDR family NAD(P)-dependent oxidoreductase</fullName>
    </submittedName>
</protein>
<dbReference type="PRINTS" id="PR00081">
    <property type="entry name" value="GDHRDH"/>
</dbReference>
<evidence type="ECO:0000256" key="3">
    <source>
        <dbReference type="RuleBase" id="RU000363"/>
    </source>
</evidence>
<dbReference type="SUPFAM" id="SSF51735">
    <property type="entry name" value="NAD(P)-binding Rossmann-fold domains"/>
    <property type="match status" value="1"/>
</dbReference>
<evidence type="ECO:0000313" key="5">
    <source>
        <dbReference type="Proteomes" id="UP001222770"/>
    </source>
</evidence>
<sequence>MTAMSFDGRVVIVTGAARGLGRAYAMLLAQRGACVVINDLGVAIDGTGPSPEPAEAVASLIRAHGGKAIADHSDISTQSGVRSLVARTVEEFGAVDALVCNAGTIGYGTTPDKIEPDQFNSQLSLMVTGVGLLIGAAWDWLKRSGEGRIVLMSSAGGMFGIPANPYYTSAKGGVIGLLRGLAIDGAVFGIKVNAVCPLAYTRLFEGFSEDVAFNTWFKDNAKAEYVAPIVGYLAHSACEPTGRVFSSGLGHVSEVFIGLTAGWKQRAHSIEDIRDNFAQIVDRDGFAVPATAIESSATMFGDAPIG</sequence>
<dbReference type="InterPro" id="IPR051687">
    <property type="entry name" value="Peroxisomal_Beta-Oxidation"/>
</dbReference>
<accession>A0ABT6CN18</accession>
<dbReference type="InterPro" id="IPR020904">
    <property type="entry name" value="Sc_DH/Rdtase_CS"/>
</dbReference>
<dbReference type="Gene3D" id="3.40.50.720">
    <property type="entry name" value="NAD(P)-binding Rossmann-like Domain"/>
    <property type="match status" value="1"/>
</dbReference>
<dbReference type="Proteomes" id="UP001222770">
    <property type="component" value="Unassembled WGS sequence"/>
</dbReference>
<comment type="caution">
    <text evidence="4">The sequence shown here is derived from an EMBL/GenBank/DDBJ whole genome shotgun (WGS) entry which is preliminary data.</text>
</comment>
<dbReference type="PANTHER" id="PTHR45024">
    <property type="entry name" value="DEHYDROGENASES, SHORT CHAIN"/>
    <property type="match status" value="1"/>
</dbReference>
<reference evidence="4 5" key="1">
    <citation type="submission" date="2023-03" db="EMBL/GenBank/DDBJ databases">
        <title>Novosphingobium cyanobacteriorum sp. nov., isolated from a eutrophic reservoir during the Microcystis bloom period.</title>
        <authorList>
            <person name="Kang M."/>
            <person name="Le V."/>
            <person name="Ko S.-R."/>
            <person name="Lee S.-A."/>
            <person name="Ahn C.-Y."/>
        </authorList>
    </citation>
    <scope>NUCLEOTIDE SEQUENCE [LARGE SCALE GENOMIC DNA]</scope>
    <source>
        <strain evidence="4 5">HBC54</strain>
    </source>
</reference>
<dbReference type="PANTHER" id="PTHR45024:SF2">
    <property type="entry name" value="SCP2 DOMAIN-CONTAINING PROTEIN"/>
    <property type="match status" value="1"/>
</dbReference>
<organism evidence="4 5">
    <name type="scientific">Novosphingobium cyanobacteriorum</name>
    <dbReference type="NCBI Taxonomy" id="3024215"/>
    <lineage>
        <taxon>Bacteria</taxon>
        <taxon>Pseudomonadati</taxon>
        <taxon>Pseudomonadota</taxon>
        <taxon>Alphaproteobacteria</taxon>
        <taxon>Sphingomonadales</taxon>
        <taxon>Sphingomonadaceae</taxon>
        <taxon>Novosphingobium</taxon>
    </lineage>
</organism>
<evidence type="ECO:0000256" key="1">
    <source>
        <dbReference type="ARBA" id="ARBA00006484"/>
    </source>
</evidence>
<dbReference type="InterPro" id="IPR036291">
    <property type="entry name" value="NAD(P)-bd_dom_sf"/>
</dbReference>
<dbReference type="Pfam" id="PF00106">
    <property type="entry name" value="adh_short"/>
    <property type="match status" value="1"/>
</dbReference>
<dbReference type="InterPro" id="IPR002347">
    <property type="entry name" value="SDR_fam"/>
</dbReference>
<proteinExistence type="inferred from homology"/>
<dbReference type="PRINTS" id="PR00080">
    <property type="entry name" value="SDRFAMILY"/>
</dbReference>
<keyword evidence="2" id="KW-0560">Oxidoreductase</keyword>
<keyword evidence="5" id="KW-1185">Reference proteome</keyword>
<gene>
    <name evidence="4" type="ORF">POM99_19090</name>
</gene>
<dbReference type="PROSITE" id="PS00061">
    <property type="entry name" value="ADH_SHORT"/>
    <property type="match status" value="1"/>
</dbReference>
<dbReference type="EMBL" id="JAROCY010000024">
    <property type="protein sequence ID" value="MDF8335316.1"/>
    <property type="molecule type" value="Genomic_DNA"/>
</dbReference>
<dbReference type="RefSeq" id="WP_277280281.1">
    <property type="nucleotide sequence ID" value="NZ_JAROCY010000024.1"/>
</dbReference>